<gene>
    <name evidence="2" type="ORF">GCM10008932_16940</name>
</gene>
<feature type="region of interest" description="Disordered" evidence="1">
    <location>
        <begin position="1"/>
        <end position="80"/>
    </location>
</feature>
<dbReference type="Proteomes" id="UP001501166">
    <property type="component" value="Unassembled WGS sequence"/>
</dbReference>
<protein>
    <submittedName>
        <fullName evidence="2">Uncharacterized protein</fullName>
    </submittedName>
</protein>
<organism evidence="2 3">
    <name type="scientific">Alkalibacterium iburiense</name>
    <dbReference type="NCBI Taxonomy" id="290589"/>
    <lineage>
        <taxon>Bacteria</taxon>
        <taxon>Bacillati</taxon>
        <taxon>Bacillota</taxon>
        <taxon>Bacilli</taxon>
        <taxon>Lactobacillales</taxon>
        <taxon>Carnobacteriaceae</taxon>
        <taxon>Alkalibacterium</taxon>
    </lineage>
</organism>
<proteinExistence type="predicted"/>
<keyword evidence="3" id="KW-1185">Reference proteome</keyword>
<evidence type="ECO:0000256" key="1">
    <source>
        <dbReference type="SAM" id="MobiDB-lite"/>
    </source>
</evidence>
<reference evidence="3" key="1">
    <citation type="journal article" date="2019" name="Int. J. Syst. Evol. Microbiol.">
        <title>The Global Catalogue of Microorganisms (GCM) 10K type strain sequencing project: providing services to taxonomists for standard genome sequencing and annotation.</title>
        <authorList>
            <consortium name="The Broad Institute Genomics Platform"/>
            <consortium name="The Broad Institute Genome Sequencing Center for Infectious Disease"/>
            <person name="Wu L."/>
            <person name="Ma J."/>
        </authorList>
    </citation>
    <scope>NUCLEOTIDE SEQUENCE [LARGE SCALE GENOMIC DNA]</scope>
    <source>
        <strain evidence="3">JCM 12662</strain>
    </source>
</reference>
<evidence type="ECO:0000313" key="2">
    <source>
        <dbReference type="EMBL" id="GAA0365333.1"/>
    </source>
</evidence>
<dbReference type="EMBL" id="BAAACW010000108">
    <property type="protein sequence ID" value="GAA0365333.1"/>
    <property type="molecule type" value="Genomic_DNA"/>
</dbReference>
<sequence length="80" mass="9193">MPNPNDPTNINSPYPAGTNYKPENIDYKDEDKVFENPEGDDEITPSNVKESSEEPKDEDFDSFNLDKVDELEKAKKKKKE</sequence>
<comment type="caution">
    <text evidence="2">The sequence shown here is derived from an EMBL/GenBank/DDBJ whole genome shotgun (WGS) entry which is preliminary data.</text>
</comment>
<evidence type="ECO:0000313" key="3">
    <source>
        <dbReference type="Proteomes" id="UP001501166"/>
    </source>
</evidence>
<feature type="compositionally biased region" description="Polar residues" evidence="1">
    <location>
        <begin position="1"/>
        <end position="12"/>
    </location>
</feature>
<feature type="compositionally biased region" description="Basic and acidic residues" evidence="1">
    <location>
        <begin position="23"/>
        <end position="35"/>
    </location>
</feature>
<name>A0ABP3HCN0_9LACT</name>
<accession>A0ABP3HCN0</accession>
<dbReference type="RefSeq" id="WP_343755654.1">
    <property type="nucleotide sequence ID" value="NZ_BAAACW010000108.1"/>
</dbReference>
<feature type="compositionally biased region" description="Basic and acidic residues" evidence="1">
    <location>
        <begin position="64"/>
        <end position="73"/>
    </location>
</feature>